<name>G4CU83_9ACTN</name>
<reference evidence="2 3" key="1">
    <citation type="submission" date="2011-06" db="EMBL/GenBank/DDBJ databases">
        <authorList>
            <person name="Muzny D."/>
            <person name="Qin X."/>
            <person name="Deng J."/>
            <person name="Jiang H."/>
            <person name="Liu Y."/>
            <person name="Qu J."/>
            <person name="Song X.-Z."/>
            <person name="Zhang L."/>
            <person name="Thornton R."/>
            <person name="Coyle M."/>
            <person name="Francisco L."/>
            <person name="Jackson L."/>
            <person name="Javaid M."/>
            <person name="Korchina V."/>
            <person name="Kovar C."/>
            <person name="Mata R."/>
            <person name="Mathew T."/>
            <person name="Ngo R."/>
            <person name="Nguyen L."/>
            <person name="Nguyen N."/>
            <person name="Okwuonu G."/>
            <person name="Ongeri F."/>
            <person name="Pham C."/>
            <person name="Simmons D."/>
            <person name="Wilczek-Boney K."/>
            <person name="Hale W."/>
            <person name="Jakkamsetti A."/>
            <person name="Pham P."/>
            <person name="Ruth R."/>
            <person name="San Lucas F."/>
            <person name="Warren J."/>
            <person name="Zhang J."/>
            <person name="Zhao Z."/>
            <person name="Zhou C."/>
            <person name="Zhu D."/>
            <person name="Lee S."/>
            <person name="Bess C."/>
            <person name="Blankenburg K."/>
            <person name="Forbes L."/>
            <person name="Fu Q."/>
            <person name="Gubbala S."/>
            <person name="Hirani K."/>
            <person name="Jayaseelan J.C."/>
            <person name="Lara F."/>
            <person name="Munidasa M."/>
            <person name="Palculict T."/>
            <person name="Patil S."/>
            <person name="Pu L.-L."/>
            <person name="Saada N."/>
            <person name="Tang L."/>
            <person name="Weissenberger G."/>
            <person name="Zhu Y."/>
            <person name="Hemphill L."/>
            <person name="Shang Y."/>
            <person name="Youmans B."/>
            <person name="Ayvaz T."/>
            <person name="Ross M."/>
            <person name="Santibanez J."/>
            <person name="Aqrawi P."/>
            <person name="Gross S."/>
            <person name="Joshi V."/>
            <person name="Fowler G."/>
            <person name="Nazareth L."/>
            <person name="Reid J."/>
            <person name="Worley K."/>
            <person name="Petrosino J."/>
            <person name="Highlander S."/>
            <person name="Gibbs R."/>
        </authorList>
    </citation>
    <scope>NUCLEOTIDE SEQUENCE [LARGE SCALE GENOMIC DNA]</scope>
    <source>
        <strain evidence="2 3">ATCC 25577</strain>
    </source>
</reference>
<dbReference type="Proteomes" id="UP000005332">
    <property type="component" value="Unassembled WGS sequence"/>
</dbReference>
<dbReference type="PATRIC" id="fig|997355.3.peg.90"/>
<evidence type="ECO:0000313" key="3">
    <source>
        <dbReference type="Proteomes" id="UP000005332"/>
    </source>
</evidence>
<gene>
    <name evidence="2" type="ORF">HMPREF9153_0089</name>
</gene>
<sequence>MGRRMMKFFELADALQPAVPGGLSRAPYLRELISMFTNVTEAEWATRNDPSTLPSDSTLESMASRDSAFTKKLAKAITARWGIKNFVTVLDELELETQQLITDNIAAYGEQVRLDHFPADVARLLVEIVHAKASTDHGKQQVLTQIAIQAARVKYEKLVVARSRGCTECRTPLRVIAHGHQADSYEMVFLDADGDEYGPDDFAALCKPCAEKYELAHTSTDVDRLRQQNRLWSLSDRIDEGLVPLGLDGKIAELLKAIHNLPVEDLAPDVTYDVMPMQAKLADTKLVRRVRDHMSIYETRVRQTAKALQEAGQLDFERMRDDIWGAWRVLADAGLSQDEIWTRLTAWIHQHTNIDDYACGVVVSFLTQICELFKPRRPVLA</sequence>
<dbReference type="Pfam" id="PF20277">
    <property type="entry name" value="CTD11"/>
    <property type="match status" value="1"/>
</dbReference>
<dbReference type="HOGENOM" id="CLU_055587_0_0_11"/>
<feature type="domain" description="ABC-three component systems C-terminal" evidence="1">
    <location>
        <begin position="246"/>
        <end position="373"/>
    </location>
</feature>
<evidence type="ECO:0000313" key="2">
    <source>
        <dbReference type="EMBL" id="EGY79210.1"/>
    </source>
</evidence>
<dbReference type="EMBL" id="AGBA01000002">
    <property type="protein sequence ID" value="EGY79210.1"/>
    <property type="molecule type" value="Genomic_DNA"/>
</dbReference>
<dbReference type="InterPro" id="IPR046921">
    <property type="entry name" value="ABC-3C_CTD11"/>
</dbReference>
<comment type="caution">
    <text evidence="2">The sequence shown here is derived from an EMBL/GenBank/DDBJ whole genome shotgun (WGS) entry which is preliminary data.</text>
</comment>
<organism evidence="2 3">
    <name type="scientific">Cutibacterium avidum ATCC 25577</name>
    <dbReference type="NCBI Taxonomy" id="997355"/>
    <lineage>
        <taxon>Bacteria</taxon>
        <taxon>Bacillati</taxon>
        <taxon>Actinomycetota</taxon>
        <taxon>Actinomycetes</taxon>
        <taxon>Propionibacteriales</taxon>
        <taxon>Propionibacteriaceae</taxon>
        <taxon>Cutibacterium</taxon>
    </lineage>
</organism>
<evidence type="ECO:0000259" key="1">
    <source>
        <dbReference type="Pfam" id="PF20277"/>
    </source>
</evidence>
<dbReference type="AlphaFoldDB" id="G4CU83"/>
<proteinExistence type="predicted"/>
<keyword evidence="3" id="KW-1185">Reference proteome</keyword>
<protein>
    <recommendedName>
        <fullName evidence="1">ABC-three component systems C-terminal domain-containing protein</fullName>
    </recommendedName>
</protein>
<accession>G4CU83</accession>